<evidence type="ECO:0000259" key="1">
    <source>
        <dbReference type="PROSITE" id="PS51725"/>
    </source>
</evidence>
<dbReference type="PROSITE" id="PS51725">
    <property type="entry name" value="ABM"/>
    <property type="match status" value="1"/>
</dbReference>
<dbReference type="RefSeq" id="WP_140691194.1">
    <property type="nucleotide sequence ID" value="NZ_RCZG01000004.1"/>
</dbReference>
<protein>
    <recommendedName>
        <fullName evidence="1">ABM domain-containing protein</fullName>
    </recommendedName>
</protein>
<dbReference type="InterPro" id="IPR011008">
    <property type="entry name" value="Dimeric_a/b-barrel"/>
</dbReference>
<gene>
    <name evidence="2" type="ORF">EAH80_12985</name>
</gene>
<dbReference type="OrthoDB" id="7867302at2"/>
<name>A0A502EDL7_9MYCO</name>
<reference evidence="2 3" key="1">
    <citation type="journal article" date="2019" name="Environ. Microbiol.">
        <title>Species interactions and distinct microbial communities in high Arctic permafrost affected cryosols are associated with the CH4 and CO2 gas fluxes.</title>
        <authorList>
            <person name="Altshuler I."/>
            <person name="Hamel J."/>
            <person name="Turney S."/>
            <person name="Magnuson E."/>
            <person name="Levesque R."/>
            <person name="Greer C."/>
            <person name="Whyte L.G."/>
        </authorList>
    </citation>
    <scope>NUCLEOTIDE SEQUENCE [LARGE SCALE GENOMIC DNA]</scope>
    <source>
        <strain evidence="2 3">S5.20</strain>
    </source>
</reference>
<dbReference type="SUPFAM" id="SSF54909">
    <property type="entry name" value="Dimeric alpha+beta barrel"/>
    <property type="match status" value="1"/>
</dbReference>
<evidence type="ECO:0000313" key="2">
    <source>
        <dbReference type="EMBL" id="TPG34461.1"/>
    </source>
</evidence>
<sequence>MIVIFSSFTVDPSQRGQLDTEMAAFLAATADQRRGASIYQYLADPTDPAKVFVFQTWPDDDDFAAWSQQPAFTEFLDRARASDTITDATAVLLQGCTTTRDCLS</sequence>
<dbReference type="AlphaFoldDB" id="A0A502EDL7"/>
<dbReference type="EMBL" id="RCZG01000004">
    <property type="protein sequence ID" value="TPG34461.1"/>
    <property type="molecule type" value="Genomic_DNA"/>
</dbReference>
<comment type="caution">
    <text evidence="2">The sequence shown here is derived from an EMBL/GenBank/DDBJ whole genome shotgun (WGS) entry which is preliminary data.</text>
</comment>
<accession>A0A502EDL7</accession>
<evidence type="ECO:0000313" key="3">
    <source>
        <dbReference type="Proteomes" id="UP000320095"/>
    </source>
</evidence>
<dbReference type="Proteomes" id="UP000320095">
    <property type="component" value="Unassembled WGS sequence"/>
</dbReference>
<dbReference type="InterPro" id="IPR007138">
    <property type="entry name" value="ABM_dom"/>
</dbReference>
<feature type="domain" description="ABM" evidence="1">
    <location>
        <begin position="2"/>
        <end position="93"/>
    </location>
</feature>
<keyword evidence="3" id="KW-1185">Reference proteome</keyword>
<dbReference type="Gene3D" id="3.30.70.100">
    <property type="match status" value="1"/>
</dbReference>
<dbReference type="Pfam" id="PF03992">
    <property type="entry name" value="ABM"/>
    <property type="match status" value="1"/>
</dbReference>
<organism evidence="2 3">
    <name type="scientific">Mycolicibacterium hodleri</name>
    <dbReference type="NCBI Taxonomy" id="49897"/>
    <lineage>
        <taxon>Bacteria</taxon>
        <taxon>Bacillati</taxon>
        <taxon>Actinomycetota</taxon>
        <taxon>Actinomycetes</taxon>
        <taxon>Mycobacteriales</taxon>
        <taxon>Mycobacteriaceae</taxon>
        <taxon>Mycolicibacterium</taxon>
    </lineage>
</organism>
<proteinExistence type="predicted"/>